<evidence type="ECO:0000259" key="1">
    <source>
        <dbReference type="Pfam" id="PF03015"/>
    </source>
</evidence>
<dbReference type="GO" id="GO:0080019">
    <property type="term" value="F:alcohol-forming very long-chain fatty acyl-CoA reductase activity"/>
    <property type="evidence" value="ECO:0007669"/>
    <property type="project" value="InterPro"/>
</dbReference>
<sequence>MQIPADMVINVMIIAMGAHINKPVSMTIYHVGSSMSNPLKISTFKNCVIEYFAKHPLKSQQGNPIITSKTIRLLSSMSSFNRYMVIRYVIPLKVFKYLNILLGRAFNAWYLDAERKINIIFRLASLYKPYVLINTIYDDANLNKLHDISEMETFFFDVKSLNWEDFFMNIHIPGLVKYALRK</sequence>
<name>A0AA35ZC90_LACSI</name>
<dbReference type="GO" id="GO:0010345">
    <property type="term" value="P:suberin biosynthetic process"/>
    <property type="evidence" value="ECO:0007669"/>
    <property type="project" value="TreeGrafter"/>
</dbReference>
<evidence type="ECO:0000313" key="2">
    <source>
        <dbReference type="EMBL" id="CAI9289890.1"/>
    </source>
</evidence>
<evidence type="ECO:0000313" key="3">
    <source>
        <dbReference type="Proteomes" id="UP001177003"/>
    </source>
</evidence>
<dbReference type="Proteomes" id="UP001177003">
    <property type="component" value="Chromosome 6"/>
</dbReference>
<keyword evidence="3" id="KW-1185">Reference proteome</keyword>
<dbReference type="PANTHER" id="PTHR11011:SF99">
    <property type="entry name" value="FATTY ACYL-COA REDUCTASE 3"/>
    <property type="match status" value="1"/>
</dbReference>
<dbReference type="GO" id="GO:0035336">
    <property type="term" value="P:long-chain fatty-acyl-CoA metabolic process"/>
    <property type="evidence" value="ECO:0007669"/>
    <property type="project" value="TreeGrafter"/>
</dbReference>
<dbReference type="InterPro" id="IPR033640">
    <property type="entry name" value="FAR_C"/>
</dbReference>
<proteinExistence type="predicted"/>
<dbReference type="AlphaFoldDB" id="A0AA35ZC90"/>
<dbReference type="InterPro" id="IPR026055">
    <property type="entry name" value="FAR"/>
</dbReference>
<dbReference type="PANTHER" id="PTHR11011">
    <property type="entry name" value="MALE STERILITY PROTEIN 2-RELATED"/>
    <property type="match status" value="1"/>
</dbReference>
<gene>
    <name evidence="2" type="ORF">LSALG_LOCUS29109</name>
</gene>
<protein>
    <recommendedName>
        <fullName evidence="1">Fatty acyl-CoA reductase C-terminal domain-containing protein</fullName>
    </recommendedName>
</protein>
<dbReference type="Pfam" id="PF03015">
    <property type="entry name" value="Sterile"/>
    <property type="match status" value="1"/>
</dbReference>
<dbReference type="CDD" id="cd09071">
    <property type="entry name" value="FAR_C"/>
    <property type="match status" value="1"/>
</dbReference>
<organism evidence="2 3">
    <name type="scientific">Lactuca saligna</name>
    <name type="common">Willowleaf lettuce</name>
    <dbReference type="NCBI Taxonomy" id="75948"/>
    <lineage>
        <taxon>Eukaryota</taxon>
        <taxon>Viridiplantae</taxon>
        <taxon>Streptophyta</taxon>
        <taxon>Embryophyta</taxon>
        <taxon>Tracheophyta</taxon>
        <taxon>Spermatophyta</taxon>
        <taxon>Magnoliopsida</taxon>
        <taxon>eudicotyledons</taxon>
        <taxon>Gunneridae</taxon>
        <taxon>Pentapetalae</taxon>
        <taxon>asterids</taxon>
        <taxon>campanulids</taxon>
        <taxon>Asterales</taxon>
        <taxon>Asteraceae</taxon>
        <taxon>Cichorioideae</taxon>
        <taxon>Cichorieae</taxon>
        <taxon>Lactucinae</taxon>
        <taxon>Lactuca</taxon>
    </lineage>
</organism>
<feature type="domain" description="Fatty acyl-CoA reductase C-terminal" evidence="1">
    <location>
        <begin position="88"/>
        <end position="181"/>
    </location>
</feature>
<accession>A0AA35ZC90</accession>
<reference evidence="2" key="1">
    <citation type="submission" date="2023-04" db="EMBL/GenBank/DDBJ databases">
        <authorList>
            <person name="Vijverberg K."/>
            <person name="Xiong W."/>
            <person name="Schranz E."/>
        </authorList>
    </citation>
    <scope>NUCLEOTIDE SEQUENCE</scope>
</reference>
<dbReference type="EMBL" id="OX465082">
    <property type="protein sequence ID" value="CAI9289890.1"/>
    <property type="molecule type" value="Genomic_DNA"/>
</dbReference>